<dbReference type="EMBL" id="VKHT01000034">
    <property type="protein sequence ID" value="MBB0242992.1"/>
    <property type="molecule type" value="Genomic_DNA"/>
</dbReference>
<evidence type="ECO:0000313" key="4">
    <source>
        <dbReference type="Proteomes" id="UP000538929"/>
    </source>
</evidence>
<comment type="caution">
    <text evidence="3">The sequence shown here is derived from an EMBL/GenBank/DDBJ whole genome shotgun (WGS) entry which is preliminary data.</text>
</comment>
<keyword evidence="1" id="KW-0812">Transmembrane</keyword>
<name>A0A7W3TA26_9ACTN</name>
<keyword evidence="4" id="KW-1185">Reference proteome</keyword>
<gene>
    <name evidence="3" type="ORF">FNQ90_02430</name>
</gene>
<protein>
    <recommendedName>
        <fullName evidence="2">Cyanobacterial TRADD-N associated 2 transmembrane domain-containing protein</fullName>
    </recommendedName>
</protein>
<dbReference type="AlphaFoldDB" id="A0A7W3TA26"/>
<proteinExistence type="predicted"/>
<evidence type="ECO:0000313" key="3">
    <source>
        <dbReference type="EMBL" id="MBB0242992.1"/>
    </source>
</evidence>
<sequence>MLSSTLVSSIGNLASDAFRKAKERTQQSPMAADGHKFYFDVLQQSYRHHHIAFRLSMIFFSVGVAVIVAGVVLGFVIPGATGAVSIGGGLILSGTSGAFAVHANRARKDLLGRSTEVYQAVERDASFRDTLKAIDGVEDPAVRDRLRATLAVWRLESTPGATKATIEPPGTGDRQLPE</sequence>
<accession>A0A7W3TA26</accession>
<dbReference type="InterPro" id="IPR048567">
    <property type="entry name" value="CyanoTRADDas_TM"/>
</dbReference>
<evidence type="ECO:0000259" key="2">
    <source>
        <dbReference type="Pfam" id="PF20712"/>
    </source>
</evidence>
<organism evidence="3 4">
    <name type="scientific">Streptomyces alkaliphilus</name>
    <dbReference type="NCBI Taxonomy" id="1472722"/>
    <lineage>
        <taxon>Bacteria</taxon>
        <taxon>Bacillati</taxon>
        <taxon>Actinomycetota</taxon>
        <taxon>Actinomycetes</taxon>
        <taxon>Kitasatosporales</taxon>
        <taxon>Streptomycetaceae</taxon>
        <taxon>Streptomyces</taxon>
    </lineage>
</organism>
<evidence type="ECO:0000256" key="1">
    <source>
        <dbReference type="SAM" id="Phobius"/>
    </source>
</evidence>
<reference evidence="4" key="1">
    <citation type="submission" date="2019-10" db="EMBL/GenBank/DDBJ databases">
        <title>Streptomyces sp. nov., a novel actinobacterium isolated from alkaline environment.</title>
        <authorList>
            <person name="Golinska P."/>
        </authorList>
    </citation>
    <scope>NUCLEOTIDE SEQUENCE [LARGE SCALE GENOMIC DNA]</scope>
    <source>
        <strain evidence="4">DSM 42118</strain>
    </source>
</reference>
<keyword evidence="1" id="KW-0472">Membrane</keyword>
<feature type="transmembrane region" description="Helical" evidence="1">
    <location>
        <begin position="83"/>
        <end position="103"/>
    </location>
</feature>
<feature type="domain" description="Cyanobacterial TRADD-N associated 2 transmembrane" evidence="2">
    <location>
        <begin position="45"/>
        <end position="110"/>
    </location>
</feature>
<keyword evidence="1" id="KW-1133">Transmembrane helix</keyword>
<feature type="transmembrane region" description="Helical" evidence="1">
    <location>
        <begin position="55"/>
        <end position="77"/>
    </location>
</feature>
<dbReference type="Pfam" id="PF20712">
    <property type="entry name" value="CyanoTRADDas_TM"/>
    <property type="match status" value="1"/>
</dbReference>
<dbReference type="RefSeq" id="WP_182604724.1">
    <property type="nucleotide sequence ID" value="NZ_VKHT01000034.1"/>
</dbReference>
<dbReference type="Proteomes" id="UP000538929">
    <property type="component" value="Unassembled WGS sequence"/>
</dbReference>